<gene>
    <name evidence="1" type="ORF">S01H4_36632</name>
</gene>
<accession>X1BD68</accession>
<sequence length="112" mass="12519">MRIKQIYMVQTNDEVAAKDLEWEFTIDGEVYTDTEGLANGDLGYFHISGMQNFEVNTVANDLTNQVEDSGAVTHKIGHLECNAFKFRVRNADPAGTNQTLGVVILYDRFEAA</sequence>
<protein>
    <submittedName>
        <fullName evidence="1">Uncharacterized protein</fullName>
    </submittedName>
</protein>
<dbReference type="AlphaFoldDB" id="X1BD68"/>
<proteinExistence type="predicted"/>
<dbReference type="EMBL" id="BART01019602">
    <property type="protein sequence ID" value="GAG93909.1"/>
    <property type="molecule type" value="Genomic_DNA"/>
</dbReference>
<name>X1BD68_9ZZZZ</name>
<comment type="caution">
    <text evidence="1">The sequence shown here is derived from an EMBL/GenBank/DDBJ whole genome shotgun (WGS) entry which is preliminary data.</text>
</comment>
<evidence type="ECO:0000313" key="1">
    <source>
        <dbReference type="EMBL" id="GAG93909.1"/>
    </source>
</evidence>
<organism evidence="1">
    <name type="scientific">marine sediment metagenome</name>
    <dbReference type="NCBI Taxonomy" id="412755"/>
    <lineage>
        <taxon>unclassified sequences</taxon>
        <taxon>metagenomes</taxon>
        <taxon>ecological metagenomes</taxon>
    </lineage>
</organism>
<reference evidence="1" key="1">
    <citation type="journal article" date="2014" name="Front. Microbiol.">
        <title>High frequency of phylogenetically diverse reductive dehalogenase-homologous genes in deep subseafloor sedimentary metagenomes.</title>
        <authorList>
            <person name="Kawai M."/>
            <person name="Futagami T."/>
            <person name="Toyoda A."/>
            <person name="Takaki Y."/>
            <person name="Nishi S."/>
            <person name="Hori S."/>
            <person name="Arai W."/>
            <person name="Tsubouchi T."/>
            <person name="Morono Y."/>
            <person name="Uchiyama I."/>
            <person name="Ito T."/>
            <person name="Fujiyama A."/>
            <person name="Inagaki F."/>
            <person name="Takami H."/>
        </authorList>
    </citation>
    <scope>NUCLEOTIDE SEQUENCE</scope>
    <source>
        <strain evidence="1">Expedition CK06-06</strain>
    </source>
</reference>